<organism evidence="2 3">
    <name type="scientific">Stylosanthes scabra</name>
    <dbReference type="NCBI Taxonomy" id="79078"/>
    <lineage>
        <taxon>Eukaryota</taxon>
        <taxon>Viridiplantae</taxon>
        <taxon>Streptophyta</taxon>
        <taxon>Embryophyta</taxon>
        <taxon>Tracheophyta</taxon>
        <taxon>Spermatophyta</taxon>
        <taxon>Magnoliopsida</taxon>
        <taxon>eudicotyledons</taxon>
        <taxon>Gunneridae</taxon>
        <taxon>Pentapetalae</taxon>
        <taxon>rosids</taxon>
        <taxon>fabids</taxon>
        <taxon>Fabales</taxon>
        <taxon>Fabaceae</taxon>
        <taxon>Papilionoideae</taxon>
        <taxon>50 kb inversion clade</taxon>
        <taxon>dalbergioids sensu lato</taxon>
        <taxon>Dalbergieae</taxon>
        <taxon>Pterocarpus clade</taxon>
        <taxon>Stylosanthes</taxon>
    </lineage>
</organism>
<evidence type="ECO:0000313" key="3">
    <source>
        <dbReference type="Proteomes" id="UP001341840"/>
    </source>
</evidence>
<comment type="similarity">
    <text evidence="1">Belongs to the ARG7 family.</text>
</comment>
<comment type="caution">
    <text evidence="2">The sequence shown here is derived from an EMBL/GenBank/DDBJ whole genome shotgun (WGS) entry which is preliminary data.</text>
</comment>
<evidence type="ECO:0000256" key="1">
    <source>
        <dbReference type="ARBA" id="ARBA00006974"/>
    </source>
</evidence>
<keyword evidence="3" id="KW-1185">Reference proteome</keyword>
<name>A0ABU6ZF70_9FABA</name>
<proteinExistence type="inferred from homology"/>
<dbReference type="PANTHER" id="PTHR31374:SF16">
    <property type="entry name" value="AUXIN-RESPONSIVE FAMILY PROTEIN"/>
    <property type="match status" value="1"/>
</dbReference>
<dbReference type="EMBL" id="JASCZI010272149">
    <property type="protein sequence ID" value="MED6220601.1"/>
    <property type="molecule type" value="Genomic_DNA"/>
</dbReference>
<accession>A0ABU6ZF70</accession>
<dbReference type="InterPro" id="IPR003676">
    <property type="entry name" value="SAUR_fam"/>
</dbReference>
<dbReference type="Proteomes" id="UP001341840">
    <property type="component" value="Unassembled WGS sequence"/>
</dbReference>
<protein>
    <submittedName>
        <fullName evidence="2">Uncharacterized protein</fullName>
    </submittedName>
</protein>
<evidence type="ECO:0000313" key="2">
    <source>
        <dbReference type="EMBL" id="MED6220601.1"/>
    </source>
</evidence>
<dbReference type="Pfam" id="PF02519">
    <property type="entry name" value="Auxin_inducible"/>
    <property type="match status" value="1"/>
</dbReference>
<gene>
    <name evidence="2" type="ORF">PIB30_046364</name>
</gene>
<sequence length="135" mass="14700">MAEVKARNRSSRNKKKGLSGGGILKVKSLLKKLQKVVLLLVGKNNKPSSSSSIISVAEDVKKGHFAVIVIAVEGPKRFLVPLSCLKNPAFLSLLERAAEEYGFDQHGAITIPCNPSDLETLLAHHQLEEEEDDKS</sequence>
<reference evidence="2 3" key="1">
    <citation type="journal article" date="2023" name="Plants (Basel)">
        <title>Bridging the Gap: Combining Genomics and Transcriptomics Approaches to Understand Stylosanthes scabra, an Orphan Legume from the Brazilian Caatinga.</title>
        <authorList>
            <person name="Ferreira-Neto J.R.C."/>
            <person name="da Silva M.D."/>
            <person name="Binneck E."/>
            <person name="de Melo N.F."/>
            <person name="da Silva R.H."/>
            <person name="de Melo A.L.T.M."/>
            <person name="Pandolfi V."/>
            <person name="Bustamante F.O."/>
            <person name="Brasileiro-Vidal A.C."/>
            <person name="Benko-Iseppon A.M."/>
        </authorList>
    </citation>
    <scope>NUCLEOTIDE SEQUENCE [LARGE SCALE GENOMIC DNA]</scope>
    <source>
        <tissue evidence="2">Leaves</tissue>
    </source>
</reference>
<dbReference type="PANTHER" id="PTHR31374">
    <property type="entry name" value="AUXIN-INDUCED PROTEIN-LIKE-RELATED"/>
    <property type="match status" value="1"/>
</dbReference>